<reference evidence="1 2" key="2">
    <citation type="submission" date="2019-05" db="EMBL/GenBank/DDBJ databases">
        <authorList>
            <person name="Lianzixin W."/>
        </authorList>
    </citation>
    <scope>NUCLEOTIDE SEQUENCE [LARGE SCALE GENOMIC DNA]</scope>
    <source>
        <strain evidence="1 2">EC11</strain>
    </source>
</reference>
<accession>A0ABX0IWN5</accession>
<proteinExistence type="predicted"/>
<dbReference type="Proteomes" id="UP000817854">
    <property type="component" value="Unassembled WGS sequence"/>
</dbReference>
<gene>
    <name evidence="1" type="ORF">FIA58_020065</name>
</gene>
<dbReference type="EMBL" id="VEVQ02000020">
    <property type="protein sequence ID" value="NHN27981.1"/>
    <property type="molecule type" value="Genomic_DNA"/>
</dbReference>
<evidence type="ECO:0008006" key="3">
    <source>
        <dbReference type="Google" id="ProtNLM"/>
    </source>
</evidence>
<evidence type="ECO:0000313" key="1">
    <source>
        <dbReference type="EMBL" id="NHN27981.1"/>
    </source>
</evidence>
<organism evidence="1 2">
    <name type="scientific">Flavobacterium jejuense</name>
    <dbReference type="NCBI Taxonomy" id="1544455"/>
    <lineage>
        <taxon>Bacteria</taxon>
        <taxon>Pseudomonadati</taxon>
        <taxon>Bacteroidota</taxon>
        <taxon>Flavobacteriia</taxon>
        <taxon>Flavobacteriales</taxon>
        <taxon>Flavobacteriaceae</taxon>
        <taxon>Flavobacterium</taxon>
    </lineage>
</organism>
<reference evidence="2" key="1">
    <citation type="submission" date="2019-05" db="EMBL/GenBank/DDBJ databases">
        <title>Flavobacterium profundi sp. nov., isolated from a deep-sea seamount.</title>
        <authorList>
            <person name="Zhang D.-C."/>
        </authorList>
    </citation>
    <scope>NUCLEOTIDE SEQUENCE [LARGE SCALE GENOMIC DNA]</scope>
    <source>
        <strain evidence="2">EC11</strain>
    </source>
</reference>
<comment type="caution">
    <text evidence="1">The sequence shown here is derived from an EMBL/GenBank/DDBJ whole genome shotgun (WGS) entry which is preliminary data.</text>
</comment>
<sequence length="207" mass="24514">MKQANKQLNKFTILFLVLLCFFSCKKEVEKKPLVDDGSIRYQLFQLEKFGWKSKVHSQKVDDINFTATEVPIQYYLLKDQGNEDLFNIDSLYQENKTERVLEFTFEQEDEDDLLKDKFTSLSYEEGVKYMSFSLDKDFYVVTSKNDTIQCSGVSYERNFKVAPFQKVLLFFSGIDPKEKIQLIYNDKLFKKGTLKFQFKDTYTEILL</sequence>
<evidence type="ECO:0000313" key="2">
    <source>
        <dbReference type="Proteomes" id="UP000817854"/>
    </source>
</evidence>
<name>A0ABX0IWN5_9FLAO</name>
<keyword evidence="2" id="KW-1185">Reference proteome</keyword>
<protein>
    <recommendedName>
        <fullName evidence="3">DUF4738 domain-containing protein</fullName>
    </recommendedName>
</protein>
<reference evidence="1 2" key="3">
    <citation type="submission" date="2020-02" db="EMBL/GenBank/DDBJ databases">
        <title>Flavobacterium profundi sp. nov., isolated from a deep-sea seamount.</title>
        <authorList>
            <person name="Zhang D.-C."/>
        </authorList>
    </citation>
    <scope>NUCLEOTIDE SEQUENCE [LARGE SCALE GENOMIC DNA]</scope>
    <source>
        <strain evidence="1 2">EC11</strain>
    </source>
</reference>